<dbReference type="Proteomes" id="UP000734854">
    <property type="component" value="Unassembled WGS sequence"/>
</dbReference>
<evidence type="ECO:0000313" key="2">
    <source>
        <dbReference type="Proteomes" id="UP000734854"/>
    </source>
</evidence>
<gene>
    <name evidence="1" type="ORF">ZIOFF_002607</name>
</gene>
<organism evidence="1 2">
    <name type="scientific">Zingiber officinale</name>
    <name type="common">Ginger</name>
    <name type="synonym">Amomum zingiber</name>
    <dbReference type="NCBI Taxonomy" id="94328"/>
    <lineage>
        <taxon>Eukaryota</taxon>
        <taxon>Viridiplantae</taxon>
        <taxon>Streptophyta</taxon>
        <taxon>Embryophyta</taxon>
        <taxon>Tracheophyta</taxon>
        <taxon>Spermatophyta</taxon>
        <taxon>Magnoliopsida</taxon>
        <taxon>Liliopsida</taxon>
        <taxon>Zingiberales</taxon>
        <taxon>Zingiberaceae</taxon>
        <taxon>Zingiber</taxon>
    </lineage>
</organism>
<protein>
    <submittedName>
        <fullName evidence="1">Uncharacterized protein</fullName>
    </submittedName>
</protein>
<comment type="caution">
    <text evidence="1">The sequence shown here is derived from an EMBL/GenBank/DDBJ whole genome shotgun (WGS) entry which is preliminary data.</text>
</comment>
<name>A0A8J5LW28_ZINOF</name>
<proteinExistence type="predicted"/>
<reference evidence="1 2" key="1">
    <citation type="submission" date="2020-08" db="EMBL/GenBank/DDBJ databases">
        <title>Plant Genome Project.</title>
        <authorList>
            <person name="Zhang R.-G."/>
        </authorList>
    </citation>
    <scope>NUCLEOTIDE SEQUENCE [LARGE SCALE GENOMIC DNA]</scope>
    <source>
        <tissue evidence="1">Rhizome</tissue>
    </source>
</reference>
<evidence type="ECO:0000313" key="1">
    <source>
        <dbReference type="EMBL" id="KAG6537513.1"/>
    </source>
</evidence>
<dbReference type="EMBL" id="JACMSC010000001">
    <property type="protein sequence ID" value="KAG6537513.1"/>
    <property type="molecule type" value="Genomic_DNA"/>
</dbReference>
<keyword evidence="2" id="KW-1185">Reference proteome</keyword>
<dbReference type="AlphaFoldDB" id="A0A8J5LW28"/>
<accession>A0A8J5LW28</accession>
<sequence length="112" mass="12226">MSFLTNVVQDVIELGAMLLNSLLYTVDDNEWVVLFGYFPGVLLETDGDSTHFIIPGCKSPSSSTFEPICIPTPRICIWLTSLSASSLTPMSHTCLPSSPPLAWSTTTRFSLP</sequence>